<proteinExistence type="predicted"/>
<evidence type="ECO:0000313" key="3">
    <source>
        <dbReference type="Proteomes" id="UP000017170"/>
    </source>
</evidence>
<dbReference type="Proteomes" id="UP000017170">
    <property type="component" value="Unassembled WGS sequence"/>
</dbReference>
<organism evidence="2 3">
    <name type="scientific">Alkalihalophilus marmarensis DSM 21297</name>
    <dbReference type="NCBI Taxonomy" id="1188261"/>
    <lineage>
        <taxon>Bacteria</taxon>
        <taxon>Bacillati</taxon>
        <taxon>Bacillota</taxon>
        <taxon>Bacilli</taxon>
        <taxon>Bacillales</taxon>
        <taxon>Bacillaceae</taxon>
        <taxon>Alkalihalophilus</taxon>
    </lineage>
</organism>
<evidence type="ECO:0000256" key="1">
    <source>
        <dbReference type="SAM" id="MobiDB-lite"/>
    </source>
</evidence>
<gene>
    <name evidence="2" type="ORF">A33I_18540</name>
</gene>
<evidence type="ECO:0000313" key="2">
    <source>
        <dbReference type="EMBL" id="ERN51811.1"/>
    </source>
</evidence>
<dbReference type="AlphaFoldDB" id="U6SME2"/>
<reference evidence="2 3" key="1">
    <citation type="journal article" date="2013" name="Genome Announc.">
        <title>Genome Sequence of the Extreme Obligate Alkaliphile Bacillus marmarensis Strain DSM 21297.</title>
        <authorList>
            <person name="Wernick D.G."/>
            <person name="Choi K.Y."/>
            <person name="Tat C.A."/>
            <person name="Lafontaine Rivera J.G."/>
            <person name="Liao J.C."/>
        </authorList>
    </citation>
    <scope>NUCLEOTIDE SEQUENCE [LARGE SCALE GENOMIC DNA]</scope>
    <source>
        <strain evidence="2 3">DSM 21297</strain>
    </source>
</reference>
<dbReference type="EMBL" id="ATAE01000042">
    <property type="protein sequence ID" value="ERN51811.1"/>
    <property type="molecule type" value="Genomic_DNA"/>
</dbReference>
<accession>U6SME2</accession>
<dbReference type="PATRIC" id="fig|1188261.3.peg.3197"/>
<sequence>MLNKGIPIFAAILLVSGCGADVNTVSAPEEDHNREGEVEEVDAATYE</sequence>
<keyword evidence="3" id="KW-1185">Reference proteome</keyword>
<name>U6SME2_9BACI</name>
<feature type="region of interest" description="Disordered" evidence="1">
    <location>
        <begin position="25"/>
        <end position="47"/>
    </location>
</feature>
<dbReference type="RefSeq" id="WP_022629263.1">
    <property type="nucleotide sequence ID" value="NZ_ATAE01000042.1"/>
</dbReference>
<comment type="caution">
    <text evidence="2">The sequence shown here is derived from an EMBL/GenBank/DDBJ whole genome shotgun (WGS) entry which is preliminary data.</text>
</comment>
<feature type="compositionally biased region" description="Acidic residues" evidence="1">
    <location>
        <begin position="37"/>
        <end position="47"/>
    </location>
</feature>
<protein>
    <submittedName>
        <fullName evidence="2">Uncharacterized protein</fullName>
    </submittedName>
</protein>
<dbReference type="PROSITE" id="PS51257">
    <property type="entry name" value="PROKAR_LIPOPROTEIN"/>
    <property type="match status" value="1"/>
</dbReference>